<evidence type="ECO:0000256" key="2">
    <source>
        <dbReference type="SAM" id="Phobius"/>
    </source>
</evidence>
<dbReference type="Pfam" id="PF12796">
    <property type="entry name" value="Ank_2"/>
    <property type="match status" value="2"/>
</dbReference>
<feature type="transmembrane region" description="Helical" evidence="2">
    <location>
        <begin position="404"/>
        <end position="422"/>
    </location>
</feature>
<dbReference type="AlphaFoldDB" id="A0A2I4E9A3"/>
<dbReference type="InterPro" id="IPR036770">
    <property type="entry name" value="Ankyrin_rpt-contain_sf"/>
</dbReference>
<dbReference type="OrthoDB" id="674805at2759"/>
<keyword evidence="2" id="KW-0812">Transmembrane</keyword>
<feature type="transmembrane region" description="Helical" evidence="2">
    <location>
        <begin position="370"/>
        <end position="392"/>
    </location>
</feature>
<dbReference type="PROSITE" id="PS50088">
    <property type="entry name" value="ANK_REPEAT"/>
    <property type="match status" value="3"/>
</dbReference>
<dbReference type="InterPro" id="IPR002110">
    <property type="entry name" value="Ankyrin_rpt"/>
</dbReference>
<dbReference type="KEGG" id="jre:108987499"/>
<name>A0A2I4E9A3_JUGRE</name>
<reference evidence="4" key="1">
    <citation type="submission" date="2025-08" db="UniProtKB">
        <authorList>
            <consortium name="RefSeq"/>
        </authorList>
    </citation>
    <scope>IDENTIFICATION</scope>
    <source>
        <tissue evidence="4">Leaves</tissue>
    </source>
</reference>
<keyword evidence="2" id="KW-1133">Transmembrane helix</keyword>
<dbReference type="InterPro" id="IPR026961">
    <property type="entry name" value="PGG_dom"/>
</dbReference>
<dbReference type="Pfam" id="PF13962">
    <property type="entry name" value="PGG"/>
    <property type="match status" value="1"/>
</dbReference>
<dbReference type="Gramene" id="Jr05_02500_p1">
    <property type="protein sequence ID" value="cds.Jr05_02500_p1"/>
    <property type="gene ID" value="Jr05_02500"/>
</dbReference>
<dbReference type="PANTHER" id="PTHR24128:SF84">
    <property type="entry name" value="ANKYRIN REPEAT-CONTAINING PROTEIN BDA1-LIKE"/>
    <property type="match status" value="1"/>
</dbReference>
<dbReference type="RefSeq" id="XP_018815972.1">
    <property type="nucleotide sequence ID" value="XM_018960427.1"/>
</dbReference>
<dbReference type="GeneID" id="108987499"/>
<keyword evidence="2" id="KW-0472">Membrane</keyword>
<dbReference type="PROSITE" id="PS50297">
    <property type="entry name" value="ANK_REP_REGION"/>
    <property type="match status" value="3"/>
</dbReference>
<accession>A0A2I4E9A3</accession>
<sequence length="453" mass="49538">MDARLFQVVFHDDVAAFHTLLAEDPLLLHRVALNSIDNPLHISSLAGNTAITKDIVLRKPEFAWELNQQGFSPMHIASANGHVEIVRELLNNAGVDVCLLKGKDGKLPLHCAVIKGRVDVVRVLVFACKESLAQVTVQGETALHLAVKNNQLEVVRVLLEEMKRLDMMMEVINCTDKKGNTVLHLATLGKQHETIGMLIGEDAIATGVDVNSVNSSGFTPKDVLELMLQSGDESSLYDLVEMFHHAGALKSGEMITINQTLTACHRNDQAKDQHPDANPSSGTTIPPPSSRLSKIWKELTKEIEESSMESQNALMVVAVLIATITYQAMLSPPSGILSPESRRTYKFGTTHFRRRYVAPGEAAMANDPEVFAFFSVFNGIGFIASIGIISLLSKGFPLRAGLRLAMLSMTATFVIGVFYIAPTNDGTVYVVAALMGVGVFAEFARFMLWLLRK</sequence>
<keyword evidence="3" id="KW-1185">Reference proteome</keyword>
<evidence type="ECO:0000313" key="3">
    <source>
        <dbReference type="Proteomes" id="UP000235220"/>
    </source>
</evidence>
<proteinExistence type="predicted"/>
<feature type="transmembrane region" description="Helical" evidence="2">
    <location>
        <begin position="428"/>
        <end position="451"/>
    </location>
</feature>
<evidence type="ECO:0000313" key="4">
    <source>
        <dbReference type="RefSeq" id="XP_018815972.1"/>
    </source>
</evidence>
<dbReference type="SUPFAM" id="SSF48403">
    <property type="entry name" value="Ankyrin repeat"/>
    <property type="match status" value="1"/>
</dbReference>
<gene>
    <name evidence="4" type="primary">LOC108987499</name>
</gene>
<dbReference type="SMART" id="SM00248">
    <property type="entry name" value="ANK"/>
    <property type="match status" value="5"/>
</dbReference>
<dbReference type="STRING" id="51240.A0A2I4E9A3"/>
<dbReference type="Gene3D" id="1.25.40.20">
    <property type="entry name" value="Ankyrin repeat-containing domain"/>
    <property type="match status" value="2"/>
</dbReference>
<organism evidence="3 4">
    <name type="scientific">Juglans regia</name>
    <name type="common">English walnut</name>
    <dbReference type="NCBI Taxonomy" id="51240"/>
    <lineage>
        <taxon>Eukaryota</taxon>
        <taxon>Viridiplantae</taxon>
        <taxon>Streptophyta</taxon>
        <taxon>Embryophyta</taxon>
        <taxon>Tracheophyta</taxon>
        <taxon>Spermatophyta</taxon>
        <taxon>Magnoliopsida</taxon>
        <taxon>eudicotyledons</taxon>
        <taxon>Gunneridae</taxon>
        <taxon>Pentapetalae</taxon>
        <taxon>rosids</taxon>
        <taxon>fabids</taxon>
        <taxon>Fagales</taxon>
        <taxon>Juglandaceae</taxon>
        <taxon>Juglans</taxon>
    </lineage>
</organism>
<dbReference type="Proteomes" id="UP000235220">
    <property type="component" value="Chromosome 5"/>
</dbReference>
<protein>
    <submittedName>
        <fullName evidence="4">Ankyrin repeat-containing protein BDA1-like</fullName>
    </submittedName>
</protein>
<evidence type="ECO:0000256" key="1">
    <source>
        <dbReference type="SAM" id="MobiDB-lite"/>
    </source>
</evidence>
<feature type="region of interest" description="Disordered" evidence="1">
    <location>
        <begin position="268"/>
        <end position="291"/>
    </location>
</feature>
<dbReference type="PANTHER" id="PTHR24128">
    <property type="entry name" value="HOMEOBOX PROTEIN WARIAI"/>
    <property type="match status" value="1"/>
</dbReference>